<protein>
    <submittedName>
        <fullName evidence="3">TPR-like protein</fullName>
    </submittedName>
</protein>
<dbReference type="NCBIfam" id="NF040586">
    <property type="entry name" value="FxSxx_TPR"/>
    <property type="match status" value="1"/>
</dbReference>
<dbReference type="AlphaFoldDB" id="A0A6A5XDR3"/>
<evidence type="ECO:0000313" key="3">
    <source>
        <dbReference type="EMBL" id="KAF2010991.1"/>
    </source>
</evidence>
<accession>A0A6A5XDR3</accession>
<dbReference type="OrthoDB" id="1658288at2759"/>
<evidence type="ECO:0000313" key="4">
    <source>
        <dbReference type="Proteomes" id="UP000799778"/>
    </source>
</evidence>
<evidence type="ECO:0000259" key="2">
    <source>
        <dbReference type="Pfam" id="PF25000"/>
    </source>
</evidence>
<feature type="domain" description="NB-ARC" evidence="1">
    <location>
        <begin position="24"/>
        <end position="205"/>
    </location>
</feature>
<dbReference type="EMBL" id="ML978075">
    <property type="protein sequence ID" value="KAF2010991.1"/>
    <property type="molecule type" value="Genomic_DNA"/>
</dbReference>
<dbReference type="InterPro" id="IPR027417">
    <property type="entry name" value="P-loop_NTPase"/>
</dbReference>
<dbReference type="Pfam" id="PF13374">
    <property type="entry name" value="TPR_10"/>
    <property type="match status" value="3"/>
</dbReference>
<proteinExistence type="predicted"/>
<sequence>MPYVPSDALFIVPFARDDSFVGREDTITKISERKVATPTHTRVALVGLGGVGKSQIAIEYAYRFQKANPHALVVWIHASNPTRFRQGYRDLADKLLLPGREDVKADVLQLVHAWLSDRRNGTWLMILDNVDDDGVFFGDHQDSTGTSAGNSRPLESFLPQTAHGTILITSRNSMAATNLVGGHGDVVQVEPMGEDEALELLKTRVPLDESSQPDAKELVDALECIPLAITHAAAYIKTRASTMTISTYLELFRESEASKVHLLSRKELKDIRRDHSSRDAVITTLQISFEYIQKMERSAADLLALMSMFDKQGIPYSLLQQYFTRQLEFNDALAPLLSFSLVRAEVGTQAFTMHRLVQLSMRRWLEAEKELHRWVKNSILAISAAFPSEDYQNWEQCKVLLPHLKEVLDHKPEDSEGLVGQARSASRAGWYLLLRGEYTAAEGLLQMSLDARAAALGREHPDTLTSILSFGDVLFWQGKYEAAEAMHRQALQGRERVLGRDHPDTLRSINGLGTVLSKQGKFEEAEAIYRQALEGHKVHGQGRPDTLHNMGSLGWVLQKQGKHEEAEAMHRQVLEEKEKLIGREQLNTFDSMSYLGVTLSKQGKYKEAEAMHQQALEGRMKVLGQENPDTLRCIDNLGTVLTNQGKYEEAEAIYRQALQGREKVLGREHPDTLATVHNSAILFHRKQLFPAAVELYQRAYEGRVKALGAQHPSTSRCLWHYKTALQHEKIE</sequence>
<dbReference type="InterPro" id="IPR056681">
    <property type="entry name" value="DUF7779"/>
</dbReference>
<dbReference type="Gene3D" id="1.25.40.10">
    <property type="entry name" value="Tetratricopeptide repeat domain"/>
    <property type="match status" value="2"/>
</dbReference>
<dbReference type="SUPFAM" id="SSF48452">
    <property type="entry name" value="TPR-like"/>
    <property type="match status" value="1"/>
</dbReference>
<name>A0A6A5XDR3_9PLEO</name>
<dbReference type="SMART" id="SM00028">
    <property type="entry name" value="TPR"/>
    <property type="match status" value="5"/>
</dbReference>
<dbReference type="GeneID" id="54286559"/>
<dbReference type="Gene3D" id="3.40.50.300">
    <property type="entry name" value="P-loop containing nucleotide triphosphate hydrolases"/>
    <property type="match status" value="1"/>
</dbReference>
<dbReference type="PANTHER" id="PTHR46082:SF6">
    <property type="entry name" value="AAA+ ATPASE DOMAIN-CONTAINING PROTEIN-RELATED"/>
    <property type="match status" value="1"/>
</dbReference>
<dbReference type="GO" id="GO:0043531">
    <property type="term" value="F:ADP binding"/>
    <property type="evidence" value="ECO:0007669"/>
    <property type="project" value="InterPro"/>
</dbReference>
<dbReference type="SUPFAM" id="SSF52540">
    <property type="entry name" value="P-loop containing nucleoside triphosphate hydrolases"/>
    <property type="match status" value="1"/>
</dbReference>
<gene>
    <name evidence="3" type="ORF">BU24DRAFT_427191</name>
</gene>
<dbReference type="Pfam" id="PF00931">
    <property type="entry name" value="NB-ARC"/>
    <property type="match status" value="1"/>
</dbReference>
<reference evidence="3" key="1">
    <citation type="journal article" date="2020" name="Stud. Mycol.">
        <title>101 Dothideomycetes genomes: a test case for predicting lifestyles and emergence of pathogens.</title>
        <authorList>
            <person name="Haridas S."/>
            <person name="Albert R."/>
            <person name="Binder M."/>
            <person name="Bloem J."/>
            <person name="Labutti K."/>
            <person name="Salamov A."/>
            <person name="Andreopoulos B."/>
            <person name="Baker S."/>
            <person name="Barry K."/>
            <person name="Bills G."/>
            <person name="Bluhm B."/>
            <person name="Cannon C."/>
            <person name="Castanera R."/>
            <person name="Culley D."/>
            <person name="Daum C."/>
            <person name="Ezra D."/>
            <person name="Gonzalez J."/>
            <person name="Henrissat B."/>
            <person name="Kuo A."/>
            <person name="Liang C."/>
            <person name="Lipzen A."/>
            <person name="Lutzoni F."/>
            <person name="Magnuson J."/>
            <person name="Mondo S."/>
            <person name="Nolan M."/>
            <person name="Ohm R."/>
            <person name="Pangilinan J."/>
            <person name="Park H.-J."/>
            <person name="Ramirez L."/>
            <person name="Alfaro M."/>
            <person name="Sun H."/>
            <person name="Tritt A."/>
            <person name="Yoshinaga Y."/>
            <person name="Zwiers L.-H."/>
            <person name="Turgeon B."/>
            <person name="Goodwin S."/>
            <person name="Spatafora J."/>
            <person name="Crous P."/>
            <person name="Grigoriev I."/>
        </authorList>
    </citation>
    <scope>NUCLEOTIDE SEQUENCE</scope>
    <source>
        <strain evidence="3">CBS 175.79</strain>
    </source>
</reference>
<dbReference type="Proteomes" id="UP000799778">
    <property type="component" value="Unassembled WGS sequence"/>
</dbReference>
<dbReference type="InterPro" id="IPR019734">
    <property type="entry name" value="TPR_rpt"/>
</dbReference>
<organism evidence="3 4">
    <name type="scientific">Aaosphaeria arxii CBS 175.79</name>
    <dbReference type="NCBI Taxonomy" id="1450172"/>
    <lineage>
        <taxon>Eukaryota</taxon>
        <taxon>Fungi</taxon>
        <taxon>Dikarya</taxon>
        <taxon>Ascomycota</taxon>
        <taxon>Pezizomycotina</taxon>
        <taxon>Dothideomycetes</taxon>
        <taxon>Pleosporomycetidae</taxon>
        <taxon>Pleosporales</taxon>
        <taxon>Pleosporales incertae sedis</taxon>
        <taxon>Aaosphaeria</taxon>
    </lineage>
</organism>
<feature type="domain" description="DUF7779" evidence="2">
    <location>
        <begin position="292"/>
        <end position="368"/>
    </location>
</feature>
<evidence type="ECO:0000259" key="1">
    <source>
        <dbReference type="Pfam" id="PF00931"/>
    </source>
</evidence>
<dbReference type="PANTHER" id="PTHR46082">
    <property type="entry name" value="ATP/GTP-BINDING PROTEIN-RELATED"/>
    <property type="match status" value="1"/>
</dbReference>
<dbReference type="InterPro" id="IPR011990">
    <property type="entry name" value="TPR-like_helical_dom_sf"/>
</dbReference>
<dbReference type="Pfam" id="PF25000">
    <property type="entry name" value="DUF7779"/>
    <property type="match status" value="1"/>
</dbReference>
<keyword evidence="4" id="KW-1185">Reference proteome</keyword>
<dbReference type="Pfam" id="PF13424">
    <property type="entry name" value="TPR_12"/>
    <property type="match status" value="2"/>
</dbReference>
<dbReference type="InterPro" id="IPR002182">
    <property type="entry name" value="NB-ARC"/>
</dbReference>
<dbReference type="RefSeq" id="XP_033379330.1">
    <property type="nucleotide sequence ID" value="XM_033529162.1"/>
</dbReference>
<dbReference type="InterPro" id="IPR053137">
    <property type="entry name" value="NLR-like"/>
</dbReference>